<evidence type="ECO:0000256" key="10">
    <source>
        <dbReference type="SAM" id="Phobius"/>
    </source>
</evidence>
<protein>
    <submittedName>
        <fullName evidence="12">Apolipoprotein N-acyltransferase</fullName>
    </submittedName>
</protein>
<dbReference type="InterPro" id="IPR003010">
    <property type="entry name" value="C-N_Hydrolase"/>
</dbReference>
<evidence type="ECO:0000256" key="1">
    <source>
        <dbReference type="ARBA" id="ARBA00004651"/>
    </source>
</evidence>
<evidence type="ECO:0000256" key="4">
    <source>
        <dbReference type="ARBA" id="ARBA00022519"/>
    </source>
</evidence>
<evidence type="ECO:0000256" key="2">
    <source>
        <dbReference type="ARBA" id="ARBA00010065"/>
    </source>
</evidence>
<dbReference type="InterPro" id="IPR036526">
    <property type="entry name" value="C-N_Hydrolase_sf"/>
</dbReference>
<gene>
    <name evidence="12" type="ORF">CFH80_06675</name>
</gene>
<accession>A0A2D3W3X4</accession>
<evidence type="ECO:0000313" key="12">
    <source>
        <dbReference type="EMBL" id="DAB36092.1"/>
    </source>
</evidence>
<dbReference type="NCBIfam" id="TIGR00546">
    <property type="entry name" value="lnt"/>
    <property type="match status" value="1"/>
</dbReference>
<dbReference type="Proteomes" id="UP000231638">
    <property type="component" value="Unassembled WGS sequence"/>
</dbReference>
<dbReference type="GO" id="GO:0005886">
    <property type="term" value="C:plasma membrane"/>
    <property type="evidence" value="ECO:0007669"/>
    <property type="project" value="UniProtKB-SubCell"/>
</dbReference>
<dbReference type="GO" id="GO:0042158">
    <property type="term" value="P:lipoprotein biosynthetic process"/>
    <property type="evidence" value="ECO:0007669"/>
    <property type="project" value="InterPro"/>
</dbReference>
<sequence length="426" mass="48993">MKKVNLQNLAWKSFMKKIVISYFTRIYLIKAFLIASCLSAFIYFAYANLTIPMMNSLLAGIGFYLLLGENRIVYFWSGFFIGILWFYWISFSFVYYDLAFLIPFIILSVALAYAFLFWLIARISTFPIVQSALLVATIFIAPFEFNWFKLDLLFLDSYMKPTWWTLWLFLMALSLLKMPSKALKVVAIVPFLASLNYPLESLHVSIPPLKATLPTTNVPQSQRWDRAYQEAALDENFRLIEAAIQNGDDLIVLPESAFPMYLNRALPVIEKLKSYSRQIAIVAGALTYEENVGYYNSSYFFADGTMQIAHKIILVPFGEEVPLPEWIVKIVNRLFFDGAQDYQKAKTPQDFVIQGTTFRSAICFEATRDELFEGNPRYMIAISNNAWFEPSIEQTLQHLLLRYYAAKYQTVIYHAANGGISGIILP</sequence>
<comment type="caution">
    <text evidence="12">The sequence shown here is derived from an EMBL/GenBank/DDBJ whole genome shotgun (WGS) entry which is preliminary data.</text>
</comment>
<feature type="transmembrane region" description="Helical" evidence="10">
    <location>
        <begin position="74"/>
        <end position="94"/>
    </location>
</feature>
<feature type="transmembrane region" description="Helical" evidence="10">
    <location>
        <begin position="49"/>
        <end position="67"/>
    </location>
</feature>
<dbReference type="STRING" id="366522.GCA_001548055_00840"/>
<evidence type="ECO:0000256" key="5">
    <source>
        <dbReference type="ARBA" id="ARBA00022679"/>
    </source>
</evidence>
<evidence type="ECO:0000256" key="6">
    <source>
        <dbReference type="ARBA" id="ARBA00022692"/>
    </source>
</evidence>
<keyword evidence="6 10" id="KW-0812">Transmembrane</keyword>
<comment type="subcellular location">
    <subcellularLocation>
        <location evidence="1">Cell membrane</location>
        <topology evidence="1">Multi-pass membrane protein</topology>
    </subcellularLocation>
</comment>
<dbReference type="Gene3D" id="3.60.110.10">
    <property type="entry name" value="Carbon-nitrogen hydrolase"/>
    <property type="match status" value="1"/>
</dbReference>
<feature type="transmembrane region" description="Helical" evidence="10">
    <location>
        <begin position="162"/>
        <end position="178"/>
    </location>
</feature>
<reference evidence="12 13" key="1">
    <citation type="journal article" date="2017" name="Front. Microbiol.">
        <title>Comparative Genomic Analysis of the Class Epsilonproteobacteria and Proposed Reclassification to Epsilonbacteraeota (phyl. nov.).</title>
        <authorList>
            <person name="Waite D.W."/>
            <person name="Vanwonterghem I."/>
            <person name="Rinke C."/>
            <person name="Parks D.H."/>
            <person name="Zhang Y."/>
            <person name="Takai K."/>
            <person name="Sievert S.M."/>
            <person name="Simon J."/>
            <person name="Campbell B.J."/>
            <person name="Hanson T.E."/>
            <person name="Woyke T."/>
            <person name="Klotz M.G."/>
            <person name="Hugenholtz P."/>
        </authorList>
    </citation>
    <scope>NUCLEOTIDE SEQUENCE [LARGE SCALE GENOMIC DNA]</scope>
    <source>
        <strain evidence="12">UBA11420</strain>
    </source>
</reference>
<dbReference type="InterPro" id="IPR059110">
    <property type="entry name" value="Lnt_campylobact"/>
</dbReference>
<dbReference type="Pfam" id="PF26365">
    <property type="entry name" value="ApoNAT_membrane"/>
    <property type="match status" value="1"/>
</dbReference>
<keyword evidence="4" id="KW-0997">Cell inner membrane</keyword>
<dbReference type="InterPro" id="IPR059109">
    <property type="entry name" value="Lnt_membrane_dom"/>
</dbReference>
<name>A0A2D3W3X4_9BACT</name>
<dbReference type="InterPro" id="IPR004563">
    <property type="entry name" value="Apolipo_AcylTrfase"/>
</dbReference>
<keyword evidence="3" id="KW-1003">Cell membrane</keyword>
<feature type="transmembrane region" description="Helical" evidence="10">
    <location>
        <begin position="20"/>
        <end position="43"/>
    </location>
</feature>
<evidence type="ECO:0000256" key="7">
    <source>
        <dbReference type="ARBA" id="ARBA00022989"/>
    </source>
</evidence>
<dbReference type="NCBIfam" id="NF008934">
    <property type="entry name" value="PRK12291.1"/>
    <property type="match status" value="1"/>
</dbReference>
<dbReference type="Pfam" id="PF00795">
    <property type="entry name" value="CN_hydrolase"/>
    <property type="match status" value="1"/>
</dbReference>
<dbReference type="EMBL" id="DLUG01000177">
    <property type="protein sequence ID" value="DAB36092.1"/>
    <property type="molecule type" value="Genomic_DNA"/>
</dbReference>
<dbReference type="PANTHER" id="PTHR38686:SF1">
    <property type="entry name" value="APOLIPOPROTEIN N-ACYLTRANSFERASE"/>
    <property type="match status" value="1"/>
</dbReference>
<feature type="transmembrane region" description="Helical" evidence="10">
    <location>
        <begin position="100"/>
        <end position="120"/>
    </location>
</feature>
<comment type="similarity">
    <text evidence="2">Belongs to the CN hydrolase family. Apolipoprotein N-acyltransferase subfamily.</text>
</comment>
<dbReference type="AlphaFoldDB" id="A0A2D3W3X4"/>
<keyword evidence="8 10" id="KW-0472">Membrane</keyword>
<evidence type="ECO:0000313" key="13">
    <source>
        <dbReference type="Proteomes" id="UP000231638"/>
    </source>
</evidence>
<feature type="transmembrane region" description="Helical" evidence="10">
    <location>
        <begin position="132"/>
        <end position="150"/>
    </location>
</feature>
<keyword evidence="9 12" id="KW-0012">Acyltransferase</keyword>
<proteinExistence type="inferred from homology"/>
<evidence type="ECO:0000256" key="3">
    <source>
        <dbReference type="ARBA" id="ARBA00022475"/>
    </source>
</evidence>
<dbReference type="SUPFAM" id="SSF56317">
    <property type="entry name" value="Carbon-nitrogen hydrolase"/>
    <property type="match status" value="1"/>
</dbReference>
<keyword evidence="5 12" id="KW-0808">Transferase</keyword>
<keyword evidence="12" id="KW-0449">Lipoprotein</keyword>
<feature type="domain" description="CN hydrolase" evidence="11">
    <location>
        <begin position="214"/>
        <end position="426"/>
    </location>
</feature>
<dbReference type="PROSITE" id="PS50263">
    <property type="entry name" value="CN_HYDROLASE"/>
    <property type="match status" value="1"/>
</dbReference>
<organism evidence="12 13">
    <name type="scientific">Sulfurospirillum cavolei</name>
    <dbReference type="NCBI Taxonomy" id="366522"/>
    <lineage>
        <taxon>Bacteria</taxon>
        <taxon>Pseudomonadati</taxon>
        <taxon>Campylobacterota</taxon>
        <taxon>Epsilonproteobacteria</taxon>
        <taxon>Campylobacterales</taxon>
        <taxon>Sulfurospirillaceae</taxon>
        <taxon>Sulfurospirillum</taxon>
    </lineage>
</organism>
<keyword evidence="7 10" id="KW-1133">Transmembrane helix</keyword>
<evidence type="ECO:0000259" key="11">
    <source>
        <dbReference type="PROSITE" id="PS50263"/>
    </source>
</evidence>
<evidence type="ECO:0000256" key="9">
    <source>
        <dbReference type="ARBA" id="ARBA00023315"/>
    </source>
</evidence>
<dbReference type="PANTHER" id="PTHR38686">
    <property type="entry name" value="APOLIPOPROTEIN N-ACYLTRANSFERASE"/>
    <property type="match status" value="1"/>
</dbReference>
<dbReference type="GO" id="GO:0016410">
    <property type="term" value="F:N-acyltransferase activity"/>
    <property type="evidence" value="ECO:0007669"/>
    <property type="project" value="InterPro"/>
</dbReference>
<evidence type="ECO:0000256" key="8">
    <source>
        <dbReference type="ARBA" id="ARBA00023136"/>
    </source>
</evidence>